<accession>A0A410S1E6</accession>
<evidence type="ECO:0000313" key="2">
    <source>
        <dbReference type="Proteomes" id="UP000288758"/>
    </source>
</evidence>
<dbReference type="InterPro" id="IPR011751">
    <property type="entry name" value="Mxa_paralog_2265"/>
</dbReference>
<reference evidence="1 2" key="1">
    <citation type="submission" date="2018-12" db="EMBL/GenBank/DDBJ databases">
        <title>Complete Genome Sequence of the Corallopyronin A producing Myxobacterium Corallococcus coralloides B035.</title>
        <authorList>
            <person name="Bouhired S.M."/>
            <person name="Rupp O."/>
            <person name="Blom J."/>
            <person name="Schaeberle T.F."/>
            <person name="Kehraus S."/>
            <person name="Schiefer A."/>
            <person name="Pfarr K."/>
            <person name="Goesmann A."/>
            <person name="Hoerauf A."/>
            <person name="Koenig G.M."/>
        </authorList>
    </citation>
    <scope>NUCLEOTIDE SEQUENCE [LARGE SCALE GENOMIC DNA]</scope>
    <source>
        <strain evidence="1 2">B035</strain>
    </source>
</reference>
<gene>
    <name evidence="1" type="ORF">EJ065_6516</name>
</gene>
<dbReference type="AlphaFoldDB" id="A0A410S1E6"/>
<name>A0A410S1E6_CORCK</name>
<dbReference type="EMBL" id="CP034669">
    <property type="protein sequence ID" value="QAT88045.1"/>
    <property type="molecule type" value="Genomic_DNA"/>
</dbReference>
<proteinExistence type="predicted"/>
<protein>
    <submittedName>
        <fullName evidence="1">Uncharacterized protein</fullName>
    </submittedName>
</protein>
<dbReference type="Pfam" id="PF09536">
    <property type="entry name" value="DUF2378"/>
    <property type="match status" value="1"/>
</dbReference>
<dbReference type="Proteomes" id="UP000288758">
    <property type="component" value="Chromosome"/>
</dbReference>
<organism evidence="1 2">
    <name type="scientific">Corallococcus coralloides</name>
    <name type="common">Myxococcus coralloides</name>
    <dbReference type="NCBI Taxonomy" id="184914"/>
    <lineage>
        <taxon>Bacteria</taxon>
        <taxon>Pseudomonadati</taxon>
        <taxon>Myxococcota</taxon>
        <taxon>Myxococcia</taxon>
        <taxon>Myxococcales</taxon>
        <taxon>Cystobacterineae</taxon>
        <taxon>Myxococcaceae</taxon>
        <taxon>Corallococcus</taxon>
    </lineage>
</organism>
<sequence>MSLWPIFGPDRVLSRMQESFATVNNDLKTELITHGREPHFDFNGHACSYRVRWDS</sequence>
<evidence type="ECO:0000313" key="1">
    <source>
        <dbReference type="EMBL" id="QAT88045.1"/>
    </source>
</evidence>